<dbReference type="GO" id="GO:0046873">
    <property type="term" value="F:metal ion transmembrane transporter activity"/>
    <property type="evidence" value="ECO:0007669"/>
    <property type="project" value="InterPro"/>
</dbReference>
<proteinExistence type="inferred from homology"/>
<evidence type="ECO:0000256" key="5">
    <source>
        <dbReference type="ARBA" id="ARBA00023136"/>
    </source>
</evidence>
<evidence type="ECO:0000256" key="3">
    <source>
        <dbReference type="ARBA" id="ARBA00022692"/>
    </source>
</evidence>
<keyword evidence="8" id="KW-1185">Reference proteome</keyword>
<feature type="transmembrane region" description="Helical" evidence="6">
    <location>
        <begin position="98"/>
        <end position="114"/>
    </location>
</feature>
<organism evidence="7 8">
    <name type="scientific">Legionella erythra</name>
    <dbReference type="NCBI Taxonomy" id="448"/>
    <lineage>
        <taxon>Bacteria</taxon>
        <taxon>Pseudomonadati</taxon>
        <taxon>Pseudomonadota</taxon>
        <taxon>Gammaproteobacteria</taxon>
        <taxon>Legionellales</taxon>
        <taxon>Legionellaceae</taxon>
        <taxon>Legionella</taxon>
    </lineage>
</organism>
<comment type="caution">
    <text evidence="7">The sequence shown here is derived from an EMBL/GenBank/DDBJ whole genome shotgun (WGS) entry which is preliminary data.</text>
</comment>
<evidence type="ECO:0000256" key="4">
    <source>
        <dbReference type="ARBA" id="ARBA00022989"/>
    </source>
</evidence>
<dbReference type="AlphaFoldDB" id="A0A0W0TKJ0"/>
<dbReference type="PANTHER" id="PTHR12608:SF1">
    <property type="entry name" value="TRANSMEMBRANE PROTEIN 165"/>
    <property type="match status" value="1"/>
</dbReference>
<dbReference type="Proteomes" id="UP000054773">
    <property type="component" value="Unassembled WGS sequence"/>
</dbReference>
<evidence type="ECO:0000256" key="1">
    <source>
        <dbReference type="ARBA" id="ARBA00004141"/>
    </source>
</evidence>
<feature type="transmembrane region" description="Helical" evidence="6">
    <location>
        <begin position="167"/>
        <end position="188"/>
    </location>
</feature>
<comment type="subcellular location">
    <subcellularLocation>
        <location evidence="1 6">Membrane</location>
        <topology evidence="1 6">Multi-pass membrane protein</topology>
    </subcellularLocation>
</comment>
<accession>A0A0W0TKJ0</accession>
<gene>
    <name evidence="7" type="ORF">Lery_1898</name>
</gene>
<feature type="transmembrane region" description="Helical" evidence="6">
    <location>
        <begin position="67"/>
        <end position="86"/>
    </location>
</feature>
<dbReference type="InterPro" id="IPR001727">
    <property type="entry name" value="GDT1-like"/>
</dbReference>
<protein>
    <recommendedName>
        <fullName evidence="6">GDT1 family protein</fullName>
    </recommendedName>
</protein>
<sequence length="192" mass="20746">MIEPLLVSTGIVALAEFGDKTQLLALMLAARFKRPLPIIAGMLTATLINHGLAGALGAWLVSILGPHLLQGIIACSFVLMAVWVLIPDRLDIRGDDSLRRFGVFTTTLIAFFLAEMGDKTQVATITLAAHYRQPLWVILGTTLGMLLADIPAVLLGKTLGNQLSFTWIRIIAACSFVIMGILAVIQMVNYSM</sequence>
<dbReference type="PATRIC" id="fig|448.7.peg.1989"/>
<evidence type="ECO:0000256" key="2">
    <source>
        <dbReference type="ARBA" id="ARBA00009190"/>
    </source>
</evidence>
<name>A0A0W0TKJ0_LEGER</name>
<keyword evidence="4 6" id="KW-1133">Transmembrane helix</keyword>
<evidence type="ECO:0000313" key="7">
    <source>
        <dbReference type="EMBL" id="KTC96106.1"/>
    </source>
</evidence>
<keyword evidence="5 6" id="KW-0472">Membrane</keyword>
<reference evidence="7 8" key="1">
    <citation type="submission" date="2015-11" db="EMBL/GenBank/DDBJ databases">
        <title>Genomic analysis of 38 Legionella species identifies large and diverse effector repertoires.</title>
        <authorList>
            <person name="Burstein D."/>
            <person name="Amaro F."/>
            <person name="Zusman T."/>
            <person name="Lifshitz Z."/>
            <person name="Cohen O."/>
            <person name="Gilbert J.A."/>
            <person name="Pupko T."/>
            <person name="Shuman H.A."/>
            <person name="Segal G."/>
        </authorList>
    </citation>
    <scope>NUCLEOTIDE SEQUENCE [LARGE SCALE GENOMIC DNA]</scope>
    <source>
        <strain evidence="7 8">SE-32A-C8</strain>
    </source>
</reference>
<dbReference type="GO" id="GO:0016020">
    <property type="term" value="C:membrane"/>
    <property type="evidence" value="ECO:0007669"/>
    <property type="project" value="UniProtKB-SubCell"/>
</dbReference>
<feature type="transmembrane region" description="Helical" evidence="6">
    <location>
        <begin position="36"/>
        <end position="61"/>
    </location>
</feature>
<feature type="transmembrane region" description="Helical" evidence="6">
    <location>
        <begin position="134"/>
        <end position="155"/>
    </location>
</feature>
<dbReference type="STRING" id="448.Lery_1898"/>
<comment type="similarity">
    <text evidence="2 6">Belongs to the GDT1 family.</text>
</comment>
<dbReference type="Pfam" id="PF01169">
    <property type="entry name" value="GDT1"/>
    <property type="match status" value="2"/>
</dbReference>
<evidence type="ECO:0000256" key="6">
    <source>
        <dbReference type="RuleBase" id="RU365102"/>
    </source>
</evidence>
<dbReference type="PANTHER" id="PTHR12608">
    <property type="entry name" value="TRANSMEMBRANE PROTEIN HTP-1 RELATED"/>
    <property type="match status" value="1"/>
</dbReference>
<dbReference type="EMBL" id="LNYA01000030">
    <property type="protein sequence ID" value="KTC96106.1"/>
    <property type="molecule type" value="Genomic_DNA"/>
</dbReference>
<keyword evidence="3 6" id="KW-0812">Transmembrane</keyword>
<evidence type="ECO:0000313" key="8">
    <source>
        <dbReference type="Proteomes" id="UP000054773"/>
    </source>
</evidence>